<protein>
    <recommendedName>
        <fullName evidence="2">Tc1-like transposase DDE domain-containing protein</fullName>
    </recommendedName>
</protein>
<accession>A0A024TRI4</accession>
<evidence type="ECO:0000259" key="2">
    <source>
        <dbReference type="Pfam" id="PF13358"/>
    </source>
</evidence>
<dbReference type="OrthoDB" id="167659at2759"/>
<dbReference type="eggNOG" id="ENOG502SBX8">
    <property type="taxonomic scope" value="Eukaryota"/>
</dbReference>
<dbReference type="RefSeq" id="XP_008874542.1">
    <property type="nucleotide sequence ID" value="XM_008876320.1"/>
</dbReference>
<proteinExistence type="predicted"/>
<name>A0A024TRI4_9STRA</name>
<dbReference type="GO" id="GO:0003676">
    <property type="term" value="F:nucleic acid binding"/>
    <property type="evidence" value="ECO:0007669"/>
    <property type="project" value="InterPro"/>
</dbReference>
<dbReference type="Gene3D" id="3.30.420.10">
    <property type="entry name" value="Ribonuclease H-like superfamily/Ribonuclease H"/>
    <property type="match status" value="1"/>
</dbReference>
<dbReference type="GeneID" id="20087123"/>
<dbReference type="InterPro" id="IPR036397">
    <property type="entry name" value="RNaseH_sf"/>
</dbReference>
<evidence type="ECO:0000313" key="3">
    <source>
        <dbReference type="EMBL" id="ETV96765.1"/>
    </source>
</evidence>
<organism evidence="3">
    <name type="scientific">Aphanomyces invadans</name>
    <dbReference type="NCBI Taxonomy" id="157072"/>
    <lineage>
        <taxon>Eukaryota</taxon>
        <taxon>Sar</taxon>
        <taxon>Stramenopiles</taxon>
        <taxon>Oomycota</taxon>
        <taxon>Saprolegniomycetes</taxon>
        <taxon>Saprolegniales</taxon>
        <taxon>Verrucalvaceae</taxon>
        <taxon>Aphanomyces</taxon>
    </lineage>
</organism>
<evidence type="ECO:0000256" key="1">
    <source>
        <dbReference type="SAM" id="MobiDB-lite"/>
    </source>
</evidence>
<dbReference type="AlphaFoldDB" id="A0A024TRI4"/>
<feature type="domain" description="Tc1-like transposase DDE" evidence="2">
    <location>
        <begin position="22"/>
        <end position="67"/>
    </location>
</feature>
<dbReference type="Pfam" id="PF13358">
    <property type="entry name" value="DDE_3"/>
    <property type="match status" value="1"/>
</dbReference>
<dbReference type="EMBL" id="KI913975">
    <property type="protein sequence ID" value="ETV96765.1"/>
    <property type="molecule type" value="Genomic_DNA"/>
</dbReference>
<sequence>MNEESLPEKFVKLALPVDFEFMQDNAPIHKTKIVQDFFDEIAFYILTHPPLSPDLNPIEHVWEYMYKCYAKLNLARLYEVDATGQDASNKAENFNKADGVWSAPVSSSRDGVNTTTYTYSTVVAVGKPKDAKTAQFNMTAVVYDTNGTAWNGNQTVNVAAGAIKFSISLGPWPFLADTNKLRFGVRVETKSKNETTPKSKGEKHEGKRDPKNGKIDRMDLGDTMYLDSPAQAVVDGANVEIWSNVDASPDGAIVQWEFPHYTNTLYYDPVLGSTDPTVTDTGATTPVPTTSKPNDVASTSYAAVWAMTVCAAIVATAGL</sequence>
<feature type="region of interest" description="Disordered" evidence="1">
    <location>
        <begin position="188"/>
        <end position="219"/>
    </location>
</feature>
<reference evidence="3" key="1">
    <citation type="submission" date="2013-12" db="EMBL/GenBank/DDBJ databases">
        <title>The Genome Sequence of Aphanomyces invadans NJM9701.</title>
        <authorList>
            <consortium name="The Broad Institute Genomics Platform"/>
            <person name="Russ C."/>
            <person name="Tyler B."/>
            <person name="van West P."/>
            <person name="Dieguez-Uribeondo J."/>
            <person name="Young S.K."/>
            <person name="Zeng Q."/>
            <person name="Gargeya S."/>
            <person name="Fitzgerald M."/>
            <person name="Abouelleil A."/>
            <person name="Alvarado L."/>
            <person name="Chapman S.B."/>
            <person name="Gainer-Dewar J."/>
            <person name="Goldberg J."/>
            <person name="Griggs A."/>
            <person name="Gujja S."/>
            <person name="Hansen M."/>
            <person name="Howarth C."/>
            <person name="Imamovic A."/>
            <person name="Ireland A."/>
            <person name="Larimer J."/>
            <person name="McCowan C."/>
            <person name="Murphy C."/>
            <person name="Pearson M."/>
            <person name="Poon T.W."/>
            <person name="Priest M."/>
            <person name="Roberts A."/>
            <person name="Saif S."/>
            <person name="Shea T."/>
            <person name="Sykes S."/>
            <person name="Wortman J."/>
            <person name="Nusbaum C."/>
            <person name="Birren B."/>
        </authorList>
    </citation>
    <scope>NUCLEOTIDE SEQUENCE [LARGE SCALE GENOMIC DNA]</scope>
    <source>
        <strain evidence="3">NJM9701</strain>
    </source>
</reference>
<dbReference type="InterPro" id="IPR038717">
    <property type="entry name" value="Tc1-like_DDE_dom"/>
</dbReference>
<dbReference type="VEuPathDB" id="FungiDB:H310_10073"/>
<gene>
    <name evidence="3" type="ORF">H310_10073</name>
</gene>